<reference evidence="2 3" key="1">
    <citation type="journal article" date="2016" name="Nat. Commun.">
        <title>Thousands of microbial genomes shed light on interconnected biogeochemical processes in an aquifer system.</title>
        <authorList>
            <person name="Anantharaman K."/>
            <person name="Brown C.T."/>
            <person name="Hug L.A."/>
            <person name="Sharon I."/>
            <person name="Castelle C.J."/>
            <person name="Probst A.J."/>
            <person name="Thomas B.C."/>
            <person name="Singh A."/>
            <person name="Wilkins M.J."/>
            <person name="Karaoz U."/>
            <person name="Brodie E.L."/>
            <person name="Williams K.H."/>
            <person name="Hubbard S.S."/>
            <person name="Banfield J.F."/>
        </authorList>
    </citation>
    <scope>NUCLEOTIDE SEQUENCE [LARGE SCALE GENOMIC DNA]</scope>
</reference>
<dbReference type="Pfam" id="PF01408">
    <property type="entry name" value="GFO_IDH_MocA"/>
    <property type="match status" value="1"/>
</dbReference>
<dbReference type="PANTHER" id="PTHR43377">
    <property type="entry name" value="BILIVERDIN REDUCTASE A"/>
    <property type="match status" value="1"/>
</dbReference>
<protein>
    <recommendedName>
        <fullName evidence="1">Gfo/Idh/MocA-like oxidoreductase N-terminal domain-containing protein</fullName>
    </recommendedName>
</protein>
<sequence length="372" mass="41253">MGVENMFEDFPFTYSFAEAALRNPKTRFAVIIDADKYKLEAVNMRIRTERGISDFHTYTSLESAVKGEGTDGRMIDIVCCAAGPQVNAEVIRKVKGFCLCGVYCEKPFTLSLSDADDLVRIEQEIGVKVQINYLRNHDQHHRAVIDYIRNGGIGDLLTVRTLYKGGVLAVFPHTSALLSLLFDKAISVSGVYSPLLNTRCLEDPNIDGVVRYCFAPQNREINVSATATGRGEIENNTYLYEFEFTGTKGRISILENGWGTRYEVMEPSRVFGSLGLLMPYESRRIPLELKTDSPREFMVDGLENLICAIENNGETACSARRARDAEEIAHALAISAAQNGMCVELPLKDRDHAFANAQAGVNLLKKEAGIKS</sequence>
<dbReference type="SUPFAM" id="SSF55347">
    <property type="entry name" value="Glyceraldehyde-3-phosphate dehydrogenase-like, C-terminal domain"/>
    <property type="match status" value="1"/>
</dbReference>
<comment type="caution">
    <text evidence="2">The sequence shown here is derived from an EMBL/GenBank/DDBJ whole genome shotgun (WGS) entry which is preliminary data.</text>
</comment>
<dbReference type="GO" id="GO:0000166">
    <property type="term" value="F:nucleotide binding"/>
    <property type="evidence" value="ECO:0007669"/>
    <property type="project" value="InterPro"/>
</dbReference>
<dbReference type="Gene3D" id="3.30.360.10">
    <property type="entry name" value="Dihydrodipicolinate Reductase, domain 2"/>
    <property type="match status" value="1"/>
</dbReference>
<name>A0A1F5WEM2_9BACT</name>
<dbReference type="PANTHER" id="PTHR43377:SF1">
    <property type="entry name" value="BILIVERDIN REDUCTASE A"/>
    <property type="match status" value="1"/>
</dbReference>
<dbReference type="EMBL" id="MFHQ01000030">
    <property type="protein sequence ID" value="OGF74047.1"/>
    <property type="molecule type" value="Genomic_DNA"/>
</dbReference>
<feature type="domain" description="Gfo/Idh/MocA-like oxidoreductase N-terminal" evidence="1">
    <location>
        <begin position="15"/>
        <end position="133"/>
    </location>
</feature>
<gene>
    <name evidence="2" type="ORF">A3J56_01765</name>
</gene>
<proteinExistence type="predicted"/>
<dbReference type="InterPro" id="IPR036291">
    <property type="entry name" value="NAD(P)-bd_dom_sf"/>
</dbReference>
<evidence type="ECO:0000259" key="1">
    <source>
        <dbReference type="Pfam" id="PF01408"/>
    </source>
</evidence>
<organism evidence="2 3">
    <name type="scientific">Candidatus Giovannonibacteria bacterium RIFCSPHIGHO2_02_FULL_46_20</name>
    <dbReference type="NCBI Taxonomy" id="1798338"/>
    <lineage>
        <taxon>Bacteria</taxon>
        <taxon>Candidatus Giovannoniibacteriota</taxon>
    </lineage>
</organism>
<evidence type="ECO:0000313" key="3">
    <source>
        <dbReference type="Proteomes" id="UP000178406"/>
    </source>
</evidence>
<dbReference type="AlphaFoldDB" id="A0A1F5WEM2"/>
<dbReference type="InterPro" id="IPR000683">
    <property type="entry name" value="Gfo/Idh/MocA-like_OxRdtase_N"/>
</dbReference>
<dbReference type="InterPro" id="IPR051450">
    <property type="entry name" value="Gfo/Idh/MocA_Oxidoreductases"/>
</dbReference>
<accession>A0A1F5WEM2</accession>
<dbReference type="Proteomes" id="UP000178406">
    <property type="component" value="Unassembled WGS sequence"/>
</dbReference>
<dbReference type="Gene3D" id="3.40.50.720">
    <property type="entry name" value="NAD(P)-binding Rossmann-like Domain"/>
    <property type="match status" value="1"/>
</dbReference>
<evidence type="ECO:0000313" key="2">
    <source>
        <dbReference type="EMBL" id="OGF74047.1"/>
    </source>
</evidence>
<dbReference type="STRING" id="1798338.A3J56_01765"/>
<dbReference type="SUPFAM" id="SSF51735">
    <property type="entry name" value="NAD(P)-binding Rossmann-fold domains"/>
    <property type="match status" value="1"/>
</dbReference>